<dbReference type="OrthoDB" id="467411at2"/>
<keyword evidence="5" id="KW-1185">Reference proteome</keyword>
<evidence type="ECO:0000313" key="5">
    <source>
        <dbReference type="Proteomes" id="UP000031532"/>
    </source>
</evidence>
<evidence type="ECO:0000256" key="1">
    <source>
        <dbReference type="SAM" id="Coils"/>
    </source>
</evidence>
<feature type="compositionally biased region" description="Basic and acidic residues" evidence="2">
    <location>
        <begin position="76"/>
        <end position="85"/>
    </location>
</feature>
<evidence type="ECO:0000256" key="2">
    <source>
        <dbReference type="SAM" id="MobiDB-lite"/>
    </source>
</evidence>
<evidence type="ECO:0000313" key="4">
    <source>
        <dbReference type="EMBL" id="NHC34384.1"/>
    </source>
</evidence>
<comment type="caution">
    <text evidence="4">The sequence shown here is derived from an EMBL/GenBank/DDBJ whole genome shotgun (WGS) entry which is preliminary data.</text>
</comment>
<keyword evidence="3" id="KW-0812">Transmembrane</keyword>
<dbReference type="Proteomes" id="UP000031532">
    <property type="component" value="Unassembled WGS sequence"/>
</dbReference>
<evidence type="ECO:0000256" key="3">
    <source>
        <dbReference type="SAM" id="Phobius"/>
    </source>
</evidence>
<reference evidence="4 5" key="1">
    <citation type="journal article" date="2015" name="Genome Announc.">
        <title>Draft Genome Sequence of the Terrestrial Cyanobacterium Scytonema millei VB511283, Isolated from Eastern India.</title>
        <authorList>
            <person name="Sen D."/>
            <person name="Chandrababunaidu M.M."/>
            <person name="Singh D."/>
            <person name="Sanghi N."/>
            <person name="Ghorai A."/>
            <person name="Mishra G.P."/>
            <person name="Madduluri M."/>
            <person name="Adhikary S.P."/>
            <person name="Tripathy S."/>
        </authorList>
    </citation>
    <scope>NUCLEOTIDE SEQUENCE [LARGE SCALE GENOMIC DNA]</scope>
    <source>
        <strain evidence="4 5">VB511283</strain>
    </source>
</reference>
<feature type="transmembrane region" description="Helical" evidence="3">
    <location>
        <begin position="12"/>
        <end position="34"/>
    </location>
</feature>
<keyword evidence="3" id="KW-0472">Membrane</keyword>
<name>A0A9X5E559_9CYAN</name>
<feature type="coiled-coil region" evidence="1">
    <location>
        <begin position="93"/>
        <end position="120"/>
    </location>
</feature>
<dbReference type="RefSeq" id="WP_063777338.1">
    <property type="nucleotide sequence ID" value="NZ_JTJC03000001.1"/>
</dbReference>
<accession>A0A9X5E559</accession>
<dbReference type="AlphaFoldDB" id="A0A9X5E559"/>
<dbReference type="EMBL" id="JTJC03000001">
    <property type="protein sequence ID" value="NHC34384.1"/>
    <property type="molecule type" value="Genomic_DNA"/>
</dbReference>
<gene>
    <name evidence="4" type="ORF">QH73_0006875</name>
</gene>
<keyword evidence="3" id="KW-1133">Transmembrane helix</keyword>
<sequence>MLHNNRIFRQILLPILVGLISIFLTIGFIPKIALSQQSDSRFNSLEFDLRNLEARLDRLESQIDRTSRPNLPRTPNTDDRRRDRNTLTQLQSFDNLATLAIETKQQVNQLEARVKKLEARR</sequence>
<feature type="region of interest" description="Disordered" evidence="2">
    <location>
        <begin position="63"/>
        <end position="87"/>
    </location>
</feature>
<organism evidence="4 5">
    <name type="scientific">Scytonema millei VB511283</name>
    <dbReference type="NCBI Taxonomy" id="1245923"/>
    <lineage>
        <taxon>Bacteria</taxon>
        <taxon>Bacillati</taxon>
        <taxon>Cyanobacteriota</taxon>
        <taxon>Cyanophyceae</taxon>
        <taxon>Nostocales</taxon>
        <taxon>Scytonemataceae</taxon>
        <taxon>Scytonema</taxon>
    </lineage>
</organism>
<protein>
    <submittedName>
        <fullName evidence="4">Uncharacterized protein</fullName>
    </submittedName>
</protein>
<keyword evidence="1" id="KW-0175">Coiled coil</keyword>
<proteinExistence type="predicted"/>